<dbReference type="PANTHER" id="PTHR41775:SF1">
    <property type="entry name" value="PEPTIDASE M6-LIKE DOMAIN-CONTAINING PROTEIN"/>
    <property type="match status" value="1"/>
</dbReference>
<dbReference type="PANTHER" id="PTHR41775">
    <property type="entry name" value="SECRETED PROTEIN-RELATED"/>
    <property type="match status" value="1"/>
</dbReference>
<evidence type="ECO:0000313" key="2">
    <source>
        <dbReference type="EMBL" id="MCZ4088723.1"/>
    </source>
</evidence>
<accession>A0ABT4KA47</accession>
<name>A0ABT4KA47_9HYPH</name>
<keyword evidence="3" id="KW-1185">Reference proteome</keyword>
<dbReference type="Proteomes" id="UP001079430">
    <property type="component" value="Unassembled WGS sequence"/>
</dbReference>
<feature type="domain" description="Peptidase M6-like" evidence="1">
    <location>
        <begin position="4"/>
        <end position="61"/>
    </location>
</feature>
<dbReference type="InterPro" id="IPR008757">
    <property type="entry name" value="Peptidase_M6-like_domain"/>
</dbReference>
<evidence type="ECO:0000259" key="1">
    <source>
        <dbReference type="Pfam" id="PF05547"/>
    </source>
</evidence>
<proteinExistence type="predicted"/>
<organism evidence="2 3">
    <name type="scientific">Sinorhizobium psoraleae</name>
    <dbReference type="NCBI Taxonomy" id="520838"/>
    <lineage>
        <taxon>Bacteria</taxon>
        <taxon>Pseudomonadati</taxon>
        <taxon>Pseudomonadota</taxon>
        <taxon>Alphaproteobacteria</taxon>
        <taxon>Hyphomicrobiales</taxon>
        <taxon>Rhizobiaceae</taxon>
        <taxon>Sinorhizobium/Ensifer group</taxon>
        <taxon>Sinorhizobium</taxon>
    </lineage>
</organism>
<comment type="caution">
    <text evidence="2">The sequence shown here is derived from an EMBL/GenBank/DDBJ whole genome shotgun (WGS) entry which is preliminary data.</text>
</comment>
<evidence type="ECO:0000313" key="3">
    <source>
        <dbReference type="Proteomes" id="UP001079430"/>
    </source>
</evidence>
<dbReference type="Pfam" id="PF05547">
    <property type="entry name" value="Peptidase_M6"/>
    <property type="match status" value="1"/>
</dbReference>
<reference evidence="2" key="1">
    <citation type="submission" date="2022-10" db="EMBL/GenBank/DDBJ databases">
        <title>Whole genome sequencing of three plant growth promoting bacteria isolated from Vachellia tortilis subsp. raddiana in Morocco.</title>
        <authorList>
            <person name="Hnini M."/>
            <person name="Zouagui R."/>
            <person name="Zouagui H."/>
            <person name="Chemao Elfihri M.-W."/>
            <person name="Ibrahimi A."/>
            <person name="Sbabou L."/>
            <person name="Aurag J."/>
        </authorList>
    </citation>
    <scope>NUCLEOTIDE SEQUENCE</scope>
    <source>
        <strain evidence="2">LMR678</strain>
    </source>
</reference>
<protein>
    <submittedName>
        <fullName evidence="2">Immune inhibitor A</fullName>
    </submittedName>
</protein>
<dbReference type="EMBL" id="JAPVOI010000002">
    <property type="protein sequence ID" value="MCZ4088723.1"/>
    <property type="molecule type" value="Genomic_DNA"/>
</dbReference>
<dbReference type="SUPFAM" id="SSF55486">
    <property type="entry name" value="Metalloproteases ('zincins'), catalytic domain"/>
    <property type="match status" value="1"/>
</dbReference>
<sequence length="152" mass="16939">MEFFSHEFGHAFGLPDLYDSQKPFTSSGIGTWGLMASGSWGGDNNHPETPSHMEAWSKEFLGWATVREIDTDTMQVKLRATIENNDAIRVDYGDAADPEDTRYLLLEYRKRQGFDSSLYADGLLVTEINNARVRSGLVTNGVNGEPLTWAST</sequence>
<gene>
    <name evidence="2" type="ORF">O3W52_00980</name>
</gene>
<dbReference type="RefSeq" id="WP_269274728.1">
    <property type="nucleotide sequence ID" value="NZ_JAPVOI010000002.1"/>
</dbReference>